<feature type="compositionally biased region" description="Basic and acidic residues" evidence="1">
    <location>
        <begin position="188"/>
        <end position="202"/>
    </location>
</feature>
<sequence>MDGDCIQEINSRLGRPTVSLAHYIRCSISEPLELFHTSGSCILTEMYSHTDILNVLKDWNGPQCSTLHIKRSSFSEEIIEALAGPLPDGSWICPNLTKLILSGYCEGMSNERSAQGALVNMIQARDALNNNTGLLPHGHPGHVISSLTRLTVDTNGRFRCYVEADYLEWLNTNLDSVRWGGWSGGNGEHCESESSTEERDSETNDSCEE</sequence>
<dbReference type="Proteomes" id="UP000639403">
    <property type="component" value="Unassembled WGS sequence"/>
</dbReference>
<evidence type="ECO:0000313" key="2">
    <source>
        <dbReference type="EMBL" id="KAF9806964.1"/>
    </source>
</evidence>
<reference evidence="2" key="1">
    <citation type="submission" date="2020-11" db="EMBL/GenBank/DDBJ databases">
        <authorList>
            <person name="Koelle M."/>
            <person name="Horta M.A.C."/>
            <person name="Nowrousian M."/>
            <person name="Ohm R.A."/>
            <person name="Benz P."/>
            <person name="Pilgard A."/>
        </authorList>
    </citation>
    <scope>NUCLEOTIDE SEQUENCE</scope>
    <source>
        <strain evidence="2">FPRL280</strain>
    </source>
</reference>
<gene>
    <name evidence="2" type="ORF">IEO21_08431</name>
</gene>
<evidence type="ECO:0000256" key="1">
    <source>
        <dbReference type="SAM" id="MobiDB-lite"/>
    </source>
</evidence>
<accession>A0A8H7TZE0</accession>
<proteinExistence type="predicted"/>
<dbReference type="EMBL" id="JADOXO010000299">
    <property type="protein sequence ID" value="KAF9806964.1"/>
    <property type="molecule type" value="Genomic_DNA"/>
</dbReference>
<feature type="region of interest" description="Disordered" evidence="1">
    <location>
        <begin position="186"/>
        <end position="209"/>
    </location>
</feature>
<comment type="caution">
    <text evidence="2">The sequence shown here is derived from an EMBL/GenBank/DDBJ whole genome shotgun (WGS) entry which is preliminary data.</text>
</comment>
<name>A0A8H7TZE0_9APHY</name>
<organism evidence="2 3">
    <name type="scientific">Rhodonia placenta</name>
    <dbReference type="NCBI Taxonomy" id="104341"/>
    <lineage>
        <taxon>Eukaryota</taxon>
        <taxon>Fungi</taxon>
        <taxon>Dikarya</taxon>
        <taxon>Basidiomycota</taxon>
        <taxon>Agaricomycotina</taxon>
        <taxon>Agaricomycetes</taxon>
        <taxon>Polyporales</taxon>
        <taxon>Adustoporiaceae</taxon>
        <taxon>Rhodonia</taxon>
    </lineage>
</organism>
<evidence type="ECO:0000313" key="3">
    <source>
        <dbReference type="Proteomes" id="UP000639403"/>
    </source>
</evidence>
<protein>
    <submittedName>
        <fullName evidence="2">Uncharacterized protein</fullName>
    </submittedName>
</protein>
<reference evidence="2" key="2">
    <citation type="journal article" name="Front. Microbiol.">
        <title>Degradative Capacity of Two Strains of Rhodonia placenta: From Phenotype to Genotype.</title>
        <authorList>
            <person name="Kolle M."/>
            <person name="Horta M.A.C."/>
            <person name="Nowrousian M."/>
            <person name="Ohm R.A."/>
            <person name="Benz J.P."/>
            <person name="Pilgard A."/>
        </authorList>
    </citation>
    <scope>NUCLEOTIDE SEQUENCE</scope>
    <source>
        <strain evidence="2">FPRL280</strain>
    </source>
</reference>
<dbReference type="AlphaFoldDB" id="A0A8H7TZE0"/>